<comment type="similarity">
    <text evidence="1">Belongs to the peptidase S13 family.</text>
</comment>
<comment type="caution">
    <text evidence="3">The sequence shown here is derived from an EMBL/GenBank/DDBJ whole genome shotgun (WGS) entry which is preliminary data.</text>
</comment>
<evidence type="ECO:0000313" key="3">
    <source>
        <dbReference type="EMBL" id="MBM9505226.1"/>
    </source>
</evidence>
<dbReference type="Proteomes" id="UP000749040">
    <property type="component" value="Unassembled WGS sequence"/>
</dbReference>
<organism evidence="3 4">
    <name type="scientific">Actinacidiphila acididurans</name>
    <dbReference type="NCBI Taxonomy" id="2784346"/>
    <lineage>
        <taxon>Bacteria</taxon>
        <taxon>Bacillati</taxon>
        <taxon>Actinomycetota</taxon>
        <taxon>Actinomycetes</taxon>
        <taxon>Kitasatosporales</taxon>
        <taxon>Streptomycetaceae</taxon>
        <taxon>Actinacidiphila</taxon>
    </lineage>
</organism>
<keyword evidence="3" id="KW-0645">Protease</keyword>
<evidence type="ECO:0000256" key="2">
    <source>
        <dbReference type="ARBA" id="ARBA00022801"/>
    </source>
</evidence>
<accession>A0ABS2TRT5</accession>
<keyword evidence="2 3" id="KW-0378">Hydrolase</keyword>
<keyword evidence="3" id="KW-0121">Carboxypeptidase</keyword>
<dbReference type="PANTHER" id="PTHR30023:SF0">
    <property type="entry name" value="PENICILLIN-SENSITIVE CARBOXYPEPTIDASE A"/>
    <property type="match status" value="1"/>
</dbReference>
<protein>
    <submittedName>
        <fullName evidence="3">D-alanyl-D-alanine carboxypeptidase/D-alanyl-D-alanine-endopeptidase</fullName>
        <ecNumber evidence="3">3.4.16.4</ecNumber>
    </submittedName>
</protein>
<dbReference type="PRINTS" id="PR00922">
    <property type="entry name" value="DADACBPTASE3"/>
</dbReference>
<dbReference type="SUPFAM" id="SSF56601">
    <property type="entry name" value="beta-lactamase/transpeptidase-like"/>
    <property type="match status" value="1"/>
</dbReference>
<dbReference type="GO" id="GO:0009002">
    <property type="term" value="F:serine-type D-Ala-D-Ala carboxypeptidase activity"/>
    <property type="evidence" value="ECO:0007669"/>
    <property type="project" value="UniProtKB-EC"/>
</dbReference>
<dbReference type="EMBL" id="JADKYB010000005">
    <property type="protein sequence ID" value="MBM9505226.1"/>
    <property type="molecule type" value="Genomic_DNA"/>
</dbReference>
<dbReference type="EC" id="3.4.16.4" evidence="3"/>
<name>A0ABS2TRT5_9ACTN</name>
<reference evidence="3 4" key="1">
    <citation type="submission" date="2021-01" db="EMBL/GenBank/DDBJ databases">
        <title>Streptomyces acididurans sp. nov., isolated from a peat swamp forest soil.</title>
        <authorList>
            <person name="Chantavorakit T."/>
            <person name="Duangmal K."/>
        </authorList>
    </citation>
    <scope>NUCLEOTIDE SEQUENCE [LARGE SCALE GENOMIC DNA]</scope>
    <source>
        <strain evidence="3 4">KK5PA1</strain>
    </source>
</reference>
<dbReference type="RefSeq" id="WP_205357073.1">
    <property type="nucleotide sequence ID" value="NZ_JADKYB010000005.1"/>
</dbReference>
<proteinExistence type="inferred from homology"/>
<dbReference type="Gene3D" id="3.40.710.10">
    <property type="entry name" value="DD-peptidase/beta-lactamase superfamily"/>
    <property type="match status" value="2"/>
</dbReference>
<dbReference type="PANTHER" id="PTHR30023">
    <property type="entry name" value="D-ALANYL-D-ALANINE CARBOXYPEPTIDASE"/>
    <property type="match status" value="1"/>
</dbReference>
<sequence>MPVGRTWPIVAGSAAIGLAVAVGAVATAGPWESGQRTAERAYAAARDRRLDRPAGGAHAAPGHGAGPAAWALPPARAAAPVLVPASAGGTGTAPPLAPRLNPLMSAPGLGPLTTGAVIDVAGGRLLYGHDPATATTPASTTKLATAVAALGVLGPDHRLTTSVVSTGPGRIVLVGGGDPTLDLTQLAADTAAALKSGGTRTVTLTYDTSWFGAPALHTIGYNDNLAPVTALMADEGRLDNSSSGPAPRAQDPAASAAASFASLLAGHGVTVRDEPEPGSGKGGTVLATQQSAALSDLVERMLTNSDNDLAEALVRQTARALGLPATFAGGAQAVRRVLGRYGVPLTGAVFTDGSGLDHRDRLSPQILARVLALAAAPDHPELRPVLTGLPVAGFTGTLSSRFRATPGAGVVHAKTGTLTGTNTIAGTTVTPEGRLLAFSFMTQGAPDPSAAQSALDRLATALAGS</sequence>
<dbReference type="Gene3D" id="3.50.80.20">
    <property type="entry name" value="D-Ala-D-Ala carboxypeptidase C, peptidase S13"/>
    <property type="match status" value="1"/>
</dbReference>
<gene>
    <name evidence="3" type="primary">dacB</name>
    <name evidence="3" type="ORF">ITX44_11850</name>
</gene>
<evidence type="ECO:0000313" key="4">
    <source>
        <dbReference type="Proteomes" id="UP000749040"/>
    </source>
</evidence>
<dbReference type="NCBIfam" id="TIGR00666">
    <property type="entry name" value="PBP4"/>
    <property type="match status" value="1"/>
</dbReference>
<dbReference type="InterPro" id="IPR012338">
    <property type="entry name" value="Beta-lactam/transpept-like"/>
</dbReference>
<evidence type="ECO:0000256" key="1">
    <source>
        <dbReference type="ARBA" id="ARBA00006096"/>
    </source>
</evidence>
<keyword evidence="4" id="KW-1185">Reference proteome</keyword>
<dbReference type="InterPro" id="IPR000667">
    <property type="entry name" value="Peptidase_S13"/>
</dbReference>
<dbReference type="Pfam" id="PF02113">
    <property type="entry name" value="Peptidase_S13"/>
    <property type="match status" value="2"/>
</dbReference>